<feature type="transmembrane region" description="Helical" evidence="2">
    <location>
        <begin position="41"/>
        <end position="62"/>
    </location>
</feature>
<evidence type="ECO:0000256" key="1">
    <source>
        <dbReference type="SAM" id="MobiDB-lite"/>
    </source>
</evidence>
<reference evidence="4 5" key="1">
    <citation type="submission" date="2016-02" db="EMBL/GenBank/DDBJ databases">
        <title>Genome analysis of coral dinoflagellate symbionts highlights evolutionary adaptations to a symbiotic lifestyle.</title>
        <authorList>
            <person name="Aranda M."/>
            <person name="Li Y."/>
            <person name="Liew Y.J."/>
            <person name="Baumgarten S."/>
            <person name="Simakov O."/>
            <person name="Wilson M."/>
            <person name="Piel J."/>
            <person name="Ashoor H."/>
            <person name="Bougouffa S."/>
            <person name="Bajic V.B."/>
            <person name="Ryu T."/>
            <person name="Ravasi T."/>
            <person name="Bayer T."/>
            <person name="Micklem G."/>
            <person name="Kim H."/>
            <person name="Bhak J."/>
            <person name="Lajeunesse T.C."/>
            <person name="Voolstra C.R."/>
        </authorList>
    </citation>
    <scope>NUCLEOTIDE SEQUENCE [LARGE SCALE GENOMIC DNA]</scope>
    <source>
        <strain evidence="4 5">CCMP2467</strain>
    </source>
</reference>
<evidence type="ECO:0000256" key="2">
    <source>
        <dbReference type="SAM" id="Phobius"/>
    </source>
</evidence>
<feature type="compositionally biased region" description="Gly residues" evidence="1">
    <location>
        <begin position="446"/>
        <end position="455"/>
    </location>
</feature>
<protein>
    <submittedName>
        <fullName evidence="4">Uncharacterized protein</fullName>
    </submittedName>
</protein>
<evidence type="ECO:0000256" key="3">
    <source>
        <dbReference type="SAM" id="SignalP"/>
    </source>
</evidence>
<accession>A0A1Q9CI31</accession>
<keyword evidence="5" id="KW-1185">Reference proteome</keyword>
<evidence type="ECO:0000313" key="5">
    <source>
        <dbReference type="Proteomes" id="UP000186817"/>
    </source>
</evidence>
<keyword evidence="2" id="KW-1133">Transmembrane helix</keyword>
<dbReference type="AlphaFoldDB" id="A0A1Q9CI31"/>
<feature type="region of interest" description="Disordered" evidence="1">
    <location>
        <begin position="153"/>
        <end position="196"/>
    </location>
</feature>
<feature type="compositionally biased region" description="Pro residues" evidence="1">
    <location>
        <begin position="178"/>
        <end position="192"/>
    </location>
</feature>
<organism evidence="4 5">
    <name type="scientific">Symbiodinium microadriaticum</name>
    <name type="common">Dinoflagellate</name>
    <name type="synonym">Zooxanthella microadriatica</name>
    <dbReference type="NCBI Taxonomy" id="2951"/>
    <lineage>
        <taxon>Eukaryota</taxon>
        <taxon>Sar</taxon>
        <taxon>Alveolata</taxon>
        <taxon>Dinophyceae</taxon>
        <taxon>Suessiales</taxon>
        <taxon>Symbiodiniaceae</taxon>
        <taxon>Symbiodinium</taxon>
    </lineage>
</organism>
<sequence>MASSATWPRRRRLRLGAVALCALSLRVVAFAGPHLPRPCQLSLAGPITVLAGVLPAFPAAAAGDGGAGFQAIMFAPVISLFAIIGVAMIGGFVLGIFVPPGEGDYGDFETTLGEREARERGWRRGVLRGYDEETYAAMRGQSKEWAQVDYPFAKPKPEPQNMPQLPGRAPQAGAPGAPGAPAPGAPGAPPEPLRIFSASRGRPTASLLHKGSVKMGSALATDTIPVLVTMVDVHNAKAQDMFYFCNVGSGGAATKVIGRSQTLSVEVGITTVLTLIVYECPEPVFTPETARCLGVLRVPVERLAERYSSGIFQQWFNLDAKTDPRMPAGDLQSLVTKFEQSYADSVNDIYQPKVCLSVIGSSFEVQQGSRSTFGIFVGEDVKTQAGPDLKALIASHKQQAAYIDALHEELRRLNTPSYRPLAASMAQPIGPGTPGSFAVPRQPGAAPGGPGGYGAFGAPVPSSMAPH</sequence>
<feature type="signal peptide" evidence="3">
    <location>
        <begin position="1"/>
        <end position="31"/>
    </location>
</feature>
<feature type="transmembrane region" description="Helical" evidence="2">
    <location>
        <begin position="74"/>
        <end position="98"/>
    </location>
</feature>
<proteinExistence type="predicted"/>
<feature type="compositionally biased region" description="Low complexity" evidence="1">
    <location>
        <begin position="166"/>
        <end position="177"/>
    </location>
</feature>
<dbReference type="OrthoDB" id="437740at2759"/>
<keyword evidence="3" id="KW-0732">Signal</keyword>
<feature type="chain" id="PRO_5013249082" evidence="3">
    <location>
        <begin position="32"/>
        <end position="467"/>
    </location>
</feature>
<gene>
    <name evidence="4" type="ORF">AK812_SmicGene36736</name>
</gene>
<keyword evidence="2" id="KW-0472">Membrane</keyword>
<feature type="region of interest" description="Disordered" evidence="1">
    <location>
        <begin position="432"/>
        <end position="467"/>
    </location>
</feature>
<name>A0A1Q9CI31_SYMMI</name>
<comment type="caution">
    <text evidence="4">The sequence shown here is derived from an EMBL/GenBank/DDBJ whole genome shotgun (WGS) entry which is preliminary data.</text>
</comment>
<keyword evidence="2" id="KW-0812">Transmembrane</keyword>
<dbReference type="Proteomes" id="UP000186817">
    <property type="component" value="Unassembled WGS sequence"/>
</dbReference>
<evidence type="ECO:0000313" key="4">
    <source>
        <dbReference type="EMBL" id="OLP82588.1"/>
    </source>
</evidence>
<dbReference type="EMBL" id="LSRX01001179">
    <property type="protein sequence ID" value="OLP82588.1"/>
    <property type="molecule type" value="Genomic_DNA"/>
</dbReference>